<dbReference type="EMBL" id="BAABBE010000039">
    <property type="protein sequence ID" value="GAA3681659.1"/>
    <property type="molecule type" value="Genomic_DNA"/>
</dbReference>
<dbReference type="RefSeq" id="WP_346136121.1">
    <property type="nucleotide sequence ID" value="NZ_BAABBE010000039.1"/>
</dbReference>
<name>A0ABP7CAH9_9PSEU</name>
<keyword evidence="3" id="KW-1185">Reference proteome</keyword>
<feature type="region of interest" description="Disordered" evidence="1">
    <location>
        <begin position="1"/>
        <end position="40"/>
    </location>
</feature>
<accession>A0ABP7CAH9</accession>
<dbReference type="Proteomes" id="UP001500711">
    <property type="component" value="Unassembled WGS sequence"/>
</dbReference>
<proteinExistence type="predicted"/>
<evidence type="ECO:0000313" key="3">
    <source>
        <dbReference type="Proteomes" id="UP001500711"/>
    </source>
</evidence>
<gene>
    <name evidence="2" type="ORF">GCM10022267_80550</name>
</gene>
<feature type="compositionally biased region" description="Low complexity" evidence="1">
    <location>
        <begin position="26"/>
        <end position="37"/>
    </location>
</feature>
<comment type="caution">
    <text evidence="2">The sequence shown here is derived from an EMBL/GenBank/DDBJ whole genome shotgun (WGS) entry which is preliminary data.</text>
</comment>
<reference evidence="3" key="1">
    <citation type="journal article" date="2019" name="Int. J. Syst. Evol. Microbiol.">
        <title>The Global Catalogue of Microorganisms (GCM) 10K type strain sequencing project: providing services to taxonomists for standard genome sequencing and annotation.</title>
        <authorList>
            <consortium name="The Broad Institute Genomics Platform"/>
            <consortium name="The Broad Institute Genome Sequencing Center for Infectious Disease"/>
            <person name="Wu L."/>
            <person name="Ma J."/>
        </authorList>
    </citation>
    <scope>NUCLEOTIDE SEQUENCE [LARGE SCALE GENOMIC DNA]</scope>
    <source>
        <strain evidence="3">JCM 17494</strain>
    </source>
</reference>
<evidence type="ECO:0000256" key="1">
    <source>
        <dbReference type="SAM" id="MobiDB-lite"/>
    </source>
</evidence>
<organism evidence="2 3">
    <name type="scientific">Lentzea roselyniae</name>
    <dbReference type="NCBI Taxonomy" id="531940"/>
    <lineage>
        <taxon>Bacteria</taxon>
        <taxon>Bacillati</taxon>
        <taxon>Actinomycetota</taxon>
        <taxon>Actinomycetes</taxon>
        <taxon>Pseudonocardiales</taxon>
        <taxon>Pseudonocardiaceae</taxon>
        <taxon>Lentzea</taxon>
    </lineage>
</organism>
<sequence length="220" mass="24082">MEDTVDSGEGQPPNAGSTARDQARRSPSATHPAATATKGWTEHDSGAYLLRNLSDGTSPDGDLHAYEANINSQEIPRGNDVAELLGVSLAYARACLRQARKPVTALFSISEPYDDVIPVTTTVTFWADRGTRVEGFEDDLRPLMLLSTANTDFLYACTEDHEKVMADTAEALTAQGLSREESVRKVNEFWGLPSRRWALLYGDWIGRQPGEHWAGLITTA</sequence>
<protein>
    <submittedName>
        <fullName evidence="2">Uncharacterized protein</fullName>
    </submittedName>
</protein>
<evidence type="ECO:0000313" key="2">
    <source>
        <dbReference type="EMBL" id="GAA3681659.1"/>
    </source>
</evidence>